<comment type="caution">
    <text evidence="3">The sequence shown here is derived from an EMBL/GenBank/DDBJ whole genome shotgun (WGS) entry which is preliminary data.</text>
</comment>
<accession>A0A498BYE7</accession>
<evidence type="ECO:0000256" key="2">
    <source>
        <dbReference type="ARBA" id="ARBA00022649"/>
    </source>
</evidence>
<evidence type="ECO:0000256" key="1">
    <source>
        <dbReference type="ARBA" id="ARBA00006226"/>
    </source>
</evidence>
<proteinExistence type="inferred from homology"/>
<organism evidence="3 4">
    <name type="scientific">Alkalispirillum mobile</name>
    <dbReference type="NCBI Taxonomy" id="85925"/>
    <lineage>
        <taxon>Bacteria</taxon>
        <taxon>Pseudomonadati</taxon>
        <taxon>Pseudomonadota</taxon>
        <taxon>Gammaproteobacteria</taxon>
        <taxon>Chromatiales</taxon>
        <taxon>Ectothiorhodospiraceae</taxon>
        <taxon>Alkalispirillum</taxon>
    </lineage>
</organism>
<sequence>MKIVWSPLALERVEDTARYIAGDNPDAAVRWVEDLFSTVERLADFPNSGRMVPEVGSPRIRELIFGTYRVIYSVKEQVDILTVRRSSQLLRMSELGDDET</sequence>
<evidence type="ECO:0000313" key="4">
    <source>
        <dbReference type="Proteomes" id="UP000275461"/>
    </source>
</evidence>
<dbReference type="Gene3D" id="3.30.2310.20">
    <property type="entry name" value="RelE-like"/>
    <property type="match status" value="1"/>
</dbReference>
<keyword evidence="2" id="KW-1277">Toxin-antitoxin system</keyword>
<dbReference type="PANTHER" id="PTHR33755:SF5">
    <property type="entry name" value="TYPE II TOXIN-ANTITOXIN SYSTEM RELE_PARE FAMILY TOXIN"/>
    <property type="match status" value="1"/>
</dbReference>
<evidence type="ECO:0000313" key="3">
    <source>
        <dbReference type="EMBL" id="RLK48874.1"/>
    </source>
</evidence>
<dbReference type="Pfam" id="PF05016">
    <property type="entry name" value="ParE_toxin"/>
    <property type="match status" value="1"/>
</dbReference>
<dbReference type="InterPro" id="IPR051803">
    <property type="entry name" value="TA_system_RelE-like_toxin"/>
</dbReference>
<name>A0A498BYE7_9GAMM</name>
<dbReference type="InterPro" id="IPR007712">
    <property type="entry name" value="RelE/ParE_toxin"/>
</dbReference>
<dbReference type="EMBL" id="RCDA01000002">
    <property type="protein sequence ID" value="RLK48874.1"/>
    <property type="molecule type" value="Genomic_DNA"/>
</dbReference>
<gene>
    <name evidence="3" type="ORF">DFR31_1990</name>
</gene>
<reference evidence="3 4" key="1">
    <citation type="submission" date="2018-10" db="EMBL/GenBank/DDBJ databases">
        <title>Genomic Encyclopedia of Type Strains, Phase IV (KMG-IV): sequencing the most valuable type-strain genomes for metagenomic binning, comparative biology and taxonomic classification.</title>
        <authorList>
            <person name="Goeker M."/>
        </authorList>
    </citation>
    <scope>NUCLEOTIDE SEQUENCE [LARGE SCALE GENOMIC DNA]</scope>
    <source>
        <strain evidence="3 4">DSM 12769</strain>
    </source>
</reference>
<dbReference type="PANTHER" id="PTHR33755">
    <property type="entry name" value="TOXIN PARE1-RELATED"/>
    <property type="match status" value="1"/>
</dbReference>
<dbReference type="Proteomes" id="UP000275461">
    <property type="component" value="Unassembled WGS sequence"/>
</dbReference>
<protein>
    <submittedName>
        <fullName evidence="3">Plasmid stabilization system protein ParE</fullName>
    </submittedName>
</protein>
<dbReference type="InterPro" id="IPR035093">
    <property type="entry name" value="RelE/ParE_toxin_dom_sf"/>
</dbReference>
<dbReference type="RefSeq" id="WP_121442499.1">
    <property type="nucleotide sequence ID" value="NZ_RCDA01000002.1"/>
</dbReference>
<keyword evidence="4" id="KW-1185">Reference proteome</keyword>
<comment type="similarity">
    <text evidence="1">Belongs to the RelE toxin family.</text>
</comment>
<dbReference type="OrthoDB" id="9798046at2"/>
<dbReference type="AlphaFoldDB" id="A0A498BYE7"/>